<keyword evidence="9 32" id="KW-1032">Host cell membrane</keyword>
<evidence type="ECO:0000256" key="13">
    <source>
        <dbReference type="ARBA" id="ARBA00022685"/>
    </source>
</evidence>
<organism evidence="37">
    <name type="scientific">Human immunodeficiency virus type 1</name>
    <name type="common">HIV-1</name>
    <dbReference type="NCBI Taxonomy" id="11676"/>
    <lineage>
        <taxon>Viruses</taxon>
        <taxon>Riboviria</taxon>
        <taxon>Pararnavirae</taxon>
        <taxon>Artverviricota</taxon>
        <taxon>Revtraviricetes</taxon>
        <taxon>Ortervirales</taxon>
        <taxon>Retroviridae</taxon>
        <taxon>Orthoretrovirinae</taxon>
        <taxon>Lentivirus</taxon>
        <taxon>Lentivirus humimdef1</taxon>
    </lineage>
</organism>
<evidence type="ECO:0000256" key="22">
    <source>
        <dbReference type="ARBA" id="ARBA00022989"/>
    </source>
</evidence>
<dbReference type="FunFam" id="1.10.287.210:FF:000001">
    <property type="entry name" value="Envelope glycoprotein gp160"/>
    <property type="match status" value="1"/>
</dbReference>
<feature type="region of interest" description="Disordered" evidence="34">
    <location>
        <begin position="726"/>
        <end position="750"/>
    </location>
</feature>
<evidence type="ECO:0000256" key="23">
    <source>
        <dbReference type="ARBA" id="ARBA00023046"/>
    </source>
</evidence>
<feature type="disulfide bond" evidence="32">
    <location>
        <begin position="232"/>
        <end position="243"/>
    </location>
</feature>
<comment type="subcellular location">
    <subcellularLocation>
        <location evidence="3">Host cell membrane</location>
        <topology evidence="3">Peripheral membrane protein</topology>
    </subcellularLocation>
    <subcellularLocation>
        <location evidence="1">Host cell membrane</location>
        <topology evidence="1">Single-pass type I membrane protein</topology>
    </subcellularLocation>
    <subcellularLocation>
        <location evidence="2">Host endosome membrane</location>
        <topology evidence="2">Peripheral membrane protein</topology>
    </subcellularLocation>
    <subcellularLocation>
        <location evidence="5">Host endosome membrane</location>
        <topology evidence="5">Single-pass type I membrane protein</topology>
    </subcellularLocation>
    <subcellularLocation>
        <location evidence="6">Virion membrane</location>
        <topology evidence="6">Peripheral membrane protein</topology>
    </subcellularLocation>
    <subcellularLocation>
        <location evidence="4">Virion membrane</location>
        <topology evidence="4">Single-pass type I membrane protein</topology>
    </subcellularLocation>
</comment>
<proteinExistence type="inferred from homology"/>
<dbReference type="Pfam" id="PF00517">
    <property type="entry name" value="GP41"/>
    <property type="match status" value="1"/>
</dbReference>
<comment type="function">
    <text evidence="32">Surface protein gp120: Attaches the virus to the host lymphoid cell by binding to the primary receptor CD4. This interaction induces a structural rearrangement creating a high affinity binding site for a chemokine coreceptor like CXCR4 and/or CCR5. Acts as a ligand for CD209/DC-SIGN and CLEC4M/DC-SIGNR, which are respectively found on dendritic cells (DCs), and on endothelial cells of liver sinusoids and lymph node sinuses. These interactions allow capture of viral particles at mucosal surfaces by these cells and subsequent transmission to permissive cells. HIV subverts the migration properties of dendritic cells to gain access to CD4+ T-cells in lymph nodes. Virus transmission to permissive T-cells occurs either in trans (without DCs infection, through viral capture and transmission), or in cis (following DCs productive infection, through the usual CD4-gp120 interaction), thereby inducing a robust infection. In trans infection, bound virions remain infectious over days and it is proposed that they are not degraded, but protected in non-lysosomal acidic organelles within the DCs close to the cell membrane thus contributing to the viral infectious potential during DCs' migration from the periphery to the lymphoid tissues. On arrival at lymphoid tissues, intact virions recycle back to DCs' cell surface allowing virus transmission to CD4+ T-cells.</text>
</comment>
<keyword evidence="15 32" id="KW-0053">Apoptosis</keyword>
<feature type="disulfide bond" evidence="32">
    <location>
        <begin position="52"/>
        <end position="72"/>
    </location>
</feature>
<feature type="disulfide bond" evidence="32">
    <location>
        <begin position="222"/>
        <end position="251"/>
    </location>
</feature>
<dbReference type="FunFam" id="1.20.5.490:FF:000001">
    <property type="entry name" value="Envelope glycoprotein gp160"/>
    <property type="match status" value="1"/>
</dbReference>
<keyword evidence="10 32" id="KW-1165">Clathrin-mediated endocytosis of virus by host</keyword>
<dbReference type="CDD" id="cd09909">
    <property type="entry name" value="HIV-1-like_HR1-HR2"/>
    <property type="match status" value="1"/>
</dbReference>
<dbReference type="GO" id="GO:0019082">
    <property type="term" value="P:viral protein processing"/>
    <property type="evidence" value="ECO:0007669"/>
    <property type="project" value="UniProtKB-UniRule"/>
</dbReference>
<keyword evidence="21 32" id="KW-1164">Virus endocytosis by host</keyword>
<comment type="PTM">
    <text evidence="32">Specific enzymatic cleavages in vivo yield mature proteins. Envelope glycoproteins are synthesized as a inactive precursor that is heavily N-glycosylated and processed likely by host cell furin in the Golgi to yield the mature SU and TM proteins. The cleavage site between SU and TM requires the minimal sequence [KR]-X-[KR]-R. About 2 of the 9 disulfide bonds of gp41 are reduced by P4HB/PDI, following binding to CD4 receptor.</text>
</comment>
<dbReference type="GO" id="GO:0039654">
    <property type="term" value="P:fusion of virus membrane with host endosome membrane"/>
    <property type="evidence" value="ECO:0007669"/>
    <property type="project" value="UniProtKB-UniRule"/>
</dbReference>
<feature type="lipid moiety-binding region" description="S-palmitoyl cysteine; by host" evidence="32">
    <location>
        <position position="771"/>
    </location>
</feature>
<evidence type="ECO:0000256" key="18">
    <source>
        <dbReference type="ARBA" id="ARBA00022844"/>
    </source>
</evidence>
<keyword evidence="30 32" id="KW-0449">Lipoprotein</keyword>
<keyword evidence="23 32" id="KW-1039">Host endosome</keyword>
<keyword evidence="25 32" id="KW-0472">Membrane</keyword>
<dbReference type="SUPFAM" id="SSF56502">
    <property type="entry name" value="gp120 core"/>
    <property type="match status" value="2"/>
</dbReference>
<comment type="miscellaneous">
    <text evidence="32">HIV-1 lineages are divided in three main groups, M (for Major), O (for Outlier), and N (for New, or Non-M, Non-O). The vast majority of strains found worldwide belong to the group M. Group O seems to be endemic to and largely confined to Cameroon and neighboring countries in West Central Africa, where these viruses represent a small minority of HIV-1 strains. The group N is represented by a limited number of isolates from Cameroonian persons. The group M is further subdivided in 9 clades or subtypes (A to D, F to H, J and K).</text>
</comment>
<keyword evidence="11 32" id="KW-0945">Host-virus interaction</keyword>
<dbReference type="GO" id="GO:1903908">
    <property type="term" value="P:positive regulation of plasma membrane raft polarization"/>
    <property type="evidence" value="ECO:0007669"/>
    <property type="project" value="UniProtKB-UniRule"/>
</dbReference>
<evidence type="ECO:0000259" key="36">
    <source>
        <dbReference type="Pfam" id="PF00517"/>
    </source>
</evidence>
<dbReference type="GO" id="GO:0044175">
    <property type="term" value="C:host cell endosome membrane"/>
    <property type="evidence" value="ECO:0007669"/>
    <property type="project" value="UniProtKB-SubCell"/>
</dbReference>
<feature type="region of interest" description="V5" evidence="32">
    <location>
        <begin position="468"/>
        <end position="478"/>
    </location>
</feature>
<comment type="subunit">
    <text evidence="32">The mature envelope protein (Env) consists of a homotrimer of non-covalently associated gp120-gp41 heterodimers. The resulting complex protrudes from the virus surface as a spike. There seems to be as few as 10 spikes on the average virion. Surface protein gp120 interacts with host CD4, CCR5 and CXCR4. Gp120 also interacts with the C-type lectins CD209/DC-SIGN and CLEC4M/DC-SIGNR (collectively referred to as DC-SIGN(R)). Gp120 and gp41 interact with GalCer. Gp120 interacts with host ITGA4/ITGB7 complex; on CD4+ T-cells, this interaction results in rapid activation of integrin ITGAL/LFA-1, which facilitates efficient cell-to-cell spreading of HIV-1. Gp120 interacts with cell-associated heparan sulfate; this interaction increases virus infectivity on permissive cells and may be involved in infection of CD4- cells.</text>
</comment>
<feature type="domain" description="Retroviral envelope protein GP41-like" evidence="36">
    <location>
        <begin position="537"/>
        <end position="728"/>
    </location>
</feature>
<comment type="domain">
    <text evidence="32 33">The 17 amino acids long immunosuppressive region is present in many retroviral envelope proteins. Synthetic peptides derived from this relatively conserved sequence inhibit immune function in vitro and in vivo.</text>
</comment>
<comment type="domain">
    <text evidence="32">Some of the most genetically diverse regions of the viral genome are present in Env. They are called variable regions 1 through 5 (V1 through V5). Coreceptor usage of gp120 is determined mainly by the primary structure of the third variable region (V3) in the outer domain of gp120. The sequence of V3 determines which coreceptor, CCR5 and/or CXCR4 (corresponding to R5/macrophage, X4/T cell and R5X4/T cell and macrophage tropism), is used to trigger the fusion potential of the Env complex, and hence which cells the virus can infect. Binding to CCR5 involves a region adjacent in addition to V3.</text>
</comment>
<evidence type="ECO:0000256" key="24">
    <source>
        <dbReference type="ARBA" id="ARBA00023054"/>
    </source>
</evidence>
<feature type="transmembrane region" description="Helical" evidence="33">
    <location>
        <begin position="16"/>
        <end position="40"/>
    </location>
</feature>
<evidence type="ECO:0000256" key="2">
    <source>
        <dbReference type="ARBA" id="ARBA00004433"/>
    </source>
</evidence>
<evidence type="ECO:0000256" key="14">
    <source>
        <dbReference type="ARBA" id="ARBA00022692"/>
    </source>
</evidence>
<keyword evidence="20 32" id="KW-0261">Viral envelope protein</keyword>
<keyword evidence="16 32" id="KW-0732">Signal</keyword>
<feature type="transmembrane region" description="Helical" evidence="33">
    <location>
        <begin position="519"/>
        <end position="542"/>
    </location>
</feature>
<keyword evidence="18 32" id="KW-0946">Virion</keyword>
<comment type="function">
    <text evidence="32">Envelope glycoprotein gp160: Oligomerizes in the host endoplasmic reticulum into predominantly trimers. In a second time, gp160 transits in the host Golgi, where glycosylation is completed. The precursor is then proteolytically cleaved in the trans-Golgi and thereby activated by cellular furin or furin-like proteases to produce gp120 and gp41.</text>
</comment>
<evidence type="ECO:0000256" key="7">
    <source>
        <dbReference type="ARBA" id="ARBA00022506"/>
    </source>
</evidence>
<dbReference type="InterPro" id="IPR000328">
    <property type="entry name" value="GP41-like"/>
</dbReference>
<dbReference type="GO" id="GO:0019064">
    <property type="term" value="P:fusion of virus membrane with host plasma membrane"/>
    <property type="evidence" value="ECO:0007669"/>
    <property type="project" value="UniProtKB-UniRule"/>
</dbReference>
<organismHost>
    <name type="scientific">Homo sapiens</name>
    <name type="common">Human</name>
    <dbReference type="NCBI Taxonomy" id="9606"/>
</organismHost>
<feature type="short sequence motif" description="YXXL motif; contains endocytosis signal" evidence="32">
    <location>
        <begin position="719"/>
        <end position="722"/>
    </location>
</feature>
<feature type="chain" id="PRO_5025736303" description="Envelope glycoprotein gp160" evidence="32">
    <location>
        <begin position="31"/>
        <end position="870"/>
    </location>
</feature>
<keyword evidence="22 32" id="KW-1133">Transmembrane helix</keyword>
<evidence type="ECO:0000256" key="27">
    <source>
        <dbReference type="ARBA" id="ARBA00023157"/>
    </source>
</evidence>
<keyword evidence="12 32" id="KW-1162">Viral penetration into host cytoplasm</keyword>
<dbReference type="Gene3D" id="1.10.287.210">
    <property type="match status" value="1"/>
</dbReference>
<comment type="PTM">
    <text evidence="32">Highly glycosylated by host. The high number of glycan on the protein is reffered to as 'glycan shield' because it contributes to hide protein sequence from adaptive immune system.</text>
</comment>
<keyword evidence="31 32" id="KW-1160">Virus entry into host cell</keyword>
<evidence type="ECO:0000256" key="32">
    <source>
        <dbReference type="HAMAP-Rule" id="MF_04083"/>
    </source>
</evidence>
<comment type="subcellular location">
    <molecule>Surface protein gp120</molecule>
    <subcellularLocation>
        <location evidence="32">Virion membrane</location>
        <topology evidence="32">Peripheral membrane protein</topology>
    </subcellularLocation>
    <subcellularLocation>
        <location evidence="32">Host cell membrane</location>
        <topology evidence="32">Peripheral membrane protein</topology>
    </subcellularLocation>
    <subcellularLocation>
        <location evidence="32">Host endosome membrane</location>
        <topology evidence="32">Single-pass type I membrane protein</topology>
    </subcellularLocation>
    <text evidence="32">The surface protein is not anchored to the viral envelope, but associates with the extravirion surface through its binding to TM. It is probably concentrated at the site of budding and incorporated into the virions possibly by contacts between the cytoplasmic tail of Env and the N-terminus of Gag.</text>
</comment>
<evidence type="ECO:0000256" key="8">
    <source>
        <dbReference type="ARBA" id="ARBA00022510"/>
    </source>
</evidence>
<evidence type="ECO:0000256" key="26">
    <source>
        <dbReference type="ARBA" id="ARBA00023139"/>
    </source>
</evidence>
<evidence type="ECO:0000256" key="11">
    <source>
        <dbReference type="ARBA" id="ARBA00022581"/>
    </source>
</evidence>
<evidence type="ECO:0000256" key="3">
    <source>
        <dbReference type="ARBA" id="ARBA00004505"/>
    </source>
</evidence>
<dbReference type="GO" id="GO:0019062">
    <property type="term" value="P:virion attachment to host cell"/>
    <property type="evidence" value="ECO:0007669"/>
    <property type="project" value="UniProtKB-UniRule"/>
</dbReference>
<evidence type="ECO:0000256" key="31">
    <source>
        <dbReference type="ARBA" id="ARBA00023296"/>
    </source>
</evidence>
<dbReference type="GO" id="GO:0016020">
    <property type="term" value="C:membrane"/>
    <property type="evidence" value="ECO:0007669"/>
    <property type="project" value="UniProtKB-UniRule"/>
</dbReference>
<feature type="transmembrane region" description="Helical" evidence="33">
    <location>
        <begin position="685"/>
        <end position="712"/>
    </location>
</feature>
<comment type="domain">
    <text evidence="32">The membrane proximal external region (MPER) present in gp41 is a tryptophan-rich region recognized by the antibodies 2F5, Z13, and 4E10. MPER seems to play a role in fusion.</text>
</comment>
<evidence type="ECO:0000256" key="4">
    <source>
        <dbReference type="ARBA" id="ARBA00004563"/>
    </source>
</evidence>
<dbReference type="SUPFAM" id="SSF58069">
    <property type="entry name" value="Virus ectodomain"/>
    <property type="match status" value="1"/>
</dbReference>
<keyword evidence="8 32" id="KW-1170">Fusion of virus membrane with host endosomal membrane</keyword>
<comment type="miscellaneous">
    <text evidence="32">Inhibitors targeting HIV-1 viral envelope proteins are used as antiretroviral drugs. Attachment of virions to the cell surface via non-specific interactions and CD4 binding can be blocked by inhibitors that include cyanovirin-N, cyclotriazadisulfonamide analogs, PRO 2000, TNX 355 and PRO 542. In addition, BMS 806 can block CD4-induced conformational changes. Env interactions with the coreceptor molecules can be targeted by CCR5 antagonists including SCH-D, maraviroc (UK 427857) and aplaviroc (GW 873140), and the CXCR4 antagonist AMD 070. Fusion of viral and cellular membranes can be inhibited by peptides such as enfuvirtide and tifuvirtide (T 1249). Resistance to inhibitors associated with mutations in Env are observed. Most of the time, single mutations confer only a modest reduction in drug susceptibility. Combination of several mutations is usually required to develop a high-level drug resistance.</text>
</comment>
<comment type="function">
    <text evidence="32">Transmembrane protein gp41: Acts as a class I viral fusion protein. Under the current model, the protein has at least 3 conformational states: pre-fusion native state, pre-hairpin intermediate state, and post-fusion hairpin state. During fusion of viral and target intracellular membranes, the coiled coil regions (heptad repeats) assume a trimer-of-hairpins structure, positioning the fusion peptide in close proximity to the C-terminal region of the ectodomain. The formation of this structure appears to drive apposition and subsequent fusion of viral and target cell membranes. Complete fusion occurs in host cell endosomes and is dynamin-dependent, however some lipid transfer might occur at the plasma membrane. The virus undergoes clathrin-dependent internalization long before endosomal fusion, thus minimizing the surface exposure of conserved viral epitopes during fusion and reducing the efficacy of inhibitors targeting these epitopes. Membranes fusion leads to delivery of the nucleocapsid into the cytoplasm.</text>
</comment>
<evidence type="ECO:0000313" key="37">
    <source>
        <dbReference type="EMBL" id="QIC98745.1"/>
    </source>
</evidence>
<feature type="coiled-coil region" evidence="32">
    <location>
        <begin position="640"/>
        <end position="674"/>
    </location>
</feature>
<feature type="region of interest" description="CD4-binding loop" evidence="32">
    <location>
        <begin position="366"/>
        <end position="376"/>
    </location>
</feature>
<comment type="caution">
    <text evidence="32 33">Lacks conserved residue(s) required for the propagation of feature annotation.</text>
</comment>
<evidence type="ECO:0000256" key="9">
    <source>
        <dbReference type="ARBA" id="ARBA00022511"/>
    </source>
</evidence>
<evidence type="ECO:0000256" key="29">
    <source>
        <dbReference type="ARBA" id="ARBA00023280"/>
    </source>
</evidence>
<evidence type="ECO:0000256" key="34">
    <source>
        <dbReference type="SAM" id="MobiDB-lite"/>
    </source>
</evidence>
<dbReference type="InterPro" id="IPR037527">
    <property type="entry name" value="Gp160"/>
</dbReference>
<dbReference type="Gene3D" id="2.170.40.20">
    <property type="entry name" value="Human immunodeficiency virus 1, Gp160, envelope glycoprotein"/>
    <property type="match status" value="2"/>
</dbReference>
<evidence type="ECO:0000256" key="5">
    <source>
        <dbReference type="ARBA" id="ARBA00004578"/>
    </source>
</evidence>
<evidence type="ECO:0000256" key="28">
    <source>
        <dbReference type="ARBA" id="ARBA00023180"/>
    </source>
</evidence>
<evidence type="ECO:0000256" key="12">
    <source>
        <dbReference type="ARBA" id="ARBA00022595"/>
    </source>
</evidence>
<gene>
    <name evidence="32 37" type="primary">env</name>
</gene>
<feature type="region of interest" description="V2" evidence="32">
    <location>
        <begin position="161"/>
        <end position="200"/>
    </location>
</feature>
<comment type="similarity">
    <text evidence="32">Belongs to the HIV-1 env protein family.</text>
</comment>
<keyword evidence="24 32" id="KW-0175">Coiled coil</keyword>
<dbReference type="Pfam" id="PF00516">
    <property type="entry name" value="GP120"/>
    <property type="match status" value="1"/>
</dbReference>
<feature type="site" description="Cleavage; by host furin" evidence="32">
    <location>
        <begin position="518"/>
        <end position="519"/>
    </location>
</feature>
<keyword evidence="27 32" id="KW-1015">Disulfide bond</keyword>
<comment type="PTM">
    <text evidence="32">Palmitoylation of the transmembrane protein and of Env polyprotein (prior to its proteolytic cleavage) is essential for their association with host cell membrane lipid rafts. Palmitoylation is therefore required for envelope trafficking to classical lipid rafts, but not for viral replication.</text>
</comment>
<evidence type="ECO:0000256" key="30">
    <source>
        <dbReference type="ARBA" id="ARBA00023288"/>
    </source>
</evidence>
<protein>
    <recommendedName>
        <fullName evidence="32">Envelope glycoprotein gp160</fullName>
    </recommendedName>
    <alternativeName>
        <fullName evidence="32">Env polyprotein</fullName>
    </alternativeName>
    <component>
        <recommendedName>
            <fullName evidence="32">Surface protein gp120</fullName>
            <shortName evidence="32">SU</shortName>
        </recommendedName>
        <alternativeName>
            <fullName evidence="32">Glycoprotein 120</fullName>
            <shortName evidence="32">gp120</shortName>
        </alternativeName>
    </component>
    <component>
        <recommendedName>
            <fullName evidence="32">Transmembrane protein gp41</fullName>
            <shortName evidence="32">TM</shortName>
        </recommendedName>
        <alternativeName>
            <fullName evidence="32">Glycoprotein 41</fullName>
            <shortName evidence="32">gp41</shortName>
        </alternativeName>
    </component>
</protein>
<evidence type="ECO:0000256" key="16">
    <source>
        <dbReference type="ARBA" id="ARBA00022729"/>
    </source>
</evidence>
<keyword evidence="29 32" id="KW-0899">Viral immunoevasion</keyword>
<evidence type="ECO:0000256" key="20">
    <source>
        <dbReference type="ARBA" id="ARBA00022879"/>
    </source>
</evidence>
<keyword evidence="17 32" id="KW-1161">Viral attachment to host cell</keyword>
<feature type="domain" description="Human immunodeficiency virus 1 envelope glycoprotein Gp120" evidence="35">
    <location>
        <begin position="32"/>
        <end position="518"/>
    </location>
</feature>
<evidence type="ECO:0000256" key="15">
    <source>
        <dbReference type="ARBA" id="ARBA00022703"/>
    </source>
</evidence>
<dbReference type="GO" id="GO:1903911">
    <property type="term" value="P:positive regulation of receptor clustering"/>
    <property type="evidence" value="ECO:0007669"/>
    <property type="project" value="UniProtKB-UniRule"/>
</dbReference>
<sequence>MRVKGTQKNSQHLLRWGIMIFGIIICSAAGNLWVTVYYGVPVWKDADTTLFCASDAKAYEKEVHNVWATHACVPTDPNPQEIKMENVTEEFNMWKNNMVEQMHTDIISLWDQSLQPCVKLTPLCVTLNCTNYNGTRSSSGSNGTNVNITVEPGMSGEIKDCSYNVTTVLRDKQKKVHSLFYRLDVVQINNDSSLYRFINCNTSAITQACPKVTFEPIPIHYCAPAGFAILKCNNNKFNGTGPCNNVSTVQCTHGIKPVVSTQLLLNGSLAEEEIIIRSENITNNAKNIIVQFKEPVKINCSRPNNNTRKGVHIGPGQAFYTTGEVVGDIRQAHCNVSRTEWNEALQKVAKKLQTYFRNKTIIFTNSSGGDPEITTHSFNCRGEFFYCNTSKLFNSTFYSNSTFNSTQGINGTNSTESNNTIILQCRIKQIINMWQRTGQAMYAPPIQGIINCVSNITGLILTRDGGNNNSSNETFRPGGGDMRDNWRSELYKYKVVKIEPLGVAPTKARRRVVEREKRAVGIGAVLFGFLGAAGSTMGAASITLTVQARNLLSGIVQQQSNLLRAIEAQQHLLKLTVWGIKQLQARVLAVERYLKDQQLLGIWGCSGKLICTTTVPWNSSWSNKSYNEIWDNMTWLQWDKEISNYTQIIYQLIEESQNQQEKNEKDLLALDKWASLWTWFDISRWLWYIRLFIMIVGGLIGLRIIFAVLSIINRVRQGYSPLSFQTLTPSPRELGRPERTEEEGGEQDSGRSIRLVNGFLALAWDDLRSLCLWSYHRLRDFILIAARTVELLGHNSLKGLRLGWEGLKYLWNLLAYWGRELKNSAINLFDTTAVVVANWTDRAIEVIQRLGRGIYHIPRRIRQGLERALL</sequence>
<dbReference type="EMBL" id="MN791902">
    <property type="protein sequence ID" value="QIC98745.1"/>
    <property type="molecule type" value="Genomic_RNA"/>
</dbReference>
<keyword evidence="13 32" id="KW-0165">Cleavage on pair of basic residues</keyword>
<feature type="topological domain" description="Cytoplasmic" evidence="32">
    <location>
        <begin position="713"/>
        <end position="870"/>
    </location>
</feature>
<feature type="region of interest" description="Immunosuppression" evidence="32">
    <location>
        <begin position="581"/>
        <end position="599"/>
    </location>
</feature>
<dbReference type="GO" id="GO:0052031">
    <property type="term" value="P:symbiont-mediated perturbation of host defense response"/>
    <property type="evidence" value="ECO:0007669"/>
    <property type="project" value="UniProtKB-UniRule"/>
</dbReference>
<evidence type="ECO:0000256" key="1">
    <source>
        <dbReference type="ARBA" id="ARBA00004402"/>
    </source>
</evidence>
<evidence type="ECO:0000256" key="17">
    <source>
        <dbReference type="ARBA" id="ARBA00022804"/>
    </source>
</evidence>
<feature type="chain" id="PRO_5025736304" description="Transmembrane protein gp41" evidence="32">
    <location>
        <begin position="519"/>
        <end position="870"/>
    </location>
</feature>
<accession>A0A6C1ADL5</accession>
<dbReference type="GO" id="GO:0020002">
    <property type="term" value="C:host cell plasma membrane"/>
    <property type="evidence" value="ECO:0007669"/>
    <property type="project" value="UniProtKB-SubCell"/>
</dbReference>
<comment type="subcellular location">
    <molecule>Transmembrane protein gp41</molecule>
    <subcellularLocation>
        <location evidence="32">Virion membrane</location>
        <topology evidence="32">Single-pass type I membrane protein</topology>
    </subcellularLocation>
    <subcellularLocation>
        <location evidence="32">Host cell membrane</location>
        <topology evidence="32">Single-pass type I membrane protein</topology>
    </subcellularLocation>
    <subcellularLocation>
        <location evidence="32">Host endosome membrane</location>
        <topology evidence="32">Single-pass type I membrane protein</topology>
    </subcellularLocation>
    <text evidence="32">It is probably concentrated at the site of budding and incorporated into the virions possibly by contacts between the cytoplasmic tail of Env and the N-terminus of Gag.</text>
</comment>
<reference evidence="37" key="1">
    <citation type="journal article" date="2020" name="PLoS Pathog.">
        <title>Molecular dating and viral load growth rates suggested that the eclipse phase lasted about a week in HIV-1 infected adults in East Africa and Thailand.</title>
        <authorList>
            <consortium name="RV217 Study Team"/>
            <person name="Rolland M."/>
            <person name="Tovanabutra S."/>
            <person name="Dearlove B."/>
            <person name="Li Y."/>
            <person name="Owen C.L."/>
            <person name="Lewitus E."/>
            <person name="Sanders-Buell E."/>
            <person name="Bose M."/>
            <person name="O'Sullivan A."/>
            <person name="Rossenkhan R."/>
            <person name="Labuschagne J.P.L."/>
            <person name="Edlefsen P.T."/>
            <person name="Reeves D.B."/>
            <person name="Kijak G."/>
            <person name="Miller S."/>
            <person name="Poltavee K."/>
            <person name="Lee J."/>
            <person name="Bonar L."/>
            <person name="Harbolick E."/>
            <person name="Ahani B."/>
            <person name="Pham P."/>
            <person name="Kibuuka H."/>
            <person name="Maganga L."/>
            <person name="Nitayaphan S."/>
            <person name="Sawe F.K."/>
            <person name="Eller L.A."/>
            <person name="Gramzinski R."/>
            <person name="Kim J.H."/>
            <person name="Michael N.L."/>
            <person name="Robb M.L."/>
        </authorList>
    </citation>
    <scope>NUCLEOTIDE SEQUENCE</scope>
    <source>
        <strain evidence="37">30124v14_11</strain>
    </source>
</reference>
<dbReference type="FunFam" id="2.170.40.20:FF:000002">
    <property type="entry name" value="Envelope glycoprotein gp160"/>
    <property type="match status" value="1"/>
</dbReference>
<keyword evidence="26 32" id="KW-0564">Palmitate</keyword>
<keyword evidence="7 32" id="KW-1168">Fusion of virus membrane with host membrane</keyword>
<evidence type="ECO:0000256" key="19">
    <source>
        <dbReference type="ARBA" id="ARBA00022870"/>
    </source>
</evidence>
<dbReference type="InterPro" id="IPR000777">
    <property type="entry name" value="HIV1_Gp120"/>
</dbReference>
<dbReference type="GO" id="GO:0005198">
    <property type="term" value="F:structural molecule activity"/>
    <property type="evidence" value="ECO:0007669"/>
    <property type="project" value="UniProtKB-UniRule"/>
</dbReference>
<evidence type="ECO:0000256" key="6">
    <source>
        <dbReference type="ARBA" id="ARBA00004650"/>
    </source>
</evidence>
<comment type="domain">
    <text evidence="32">The YXXL motif is involved in determining the exact site of viral release at the surface of infected mononuclear cells and promotes endocytosis. YXXL and di-leucine endocytosis motifs interact directly or indirectly with the clathrin adapter complexes, opperate independently, and their activities are not additive.</text>
</comment>
<dbReference type="HAMAP" id="MF_04083">
    <property type="entry name" value="HIV_ENV"/>
    <property type="match status" value="1"/>
</dbReference>
<name>A0A6C1ADL5_HV1</name>
<keyword evidence="28 32" id="KW-0325">Glycoprotein</keyword>
<dbReference type="GO" id="GO:0075512">
    <property type="term" value="P:clathrin-dependent endocytosis of virus by host cell"/>
    <property type="evidence" value="ECO:0007669"/>
    <property type="project" value="UniProtKB-UniRule"/>
</dbReference>
<feature type="region of interest" description="Fusion peptide" evidence="32">
    <location>
        <begin position="519"/>
        <end position="539"/>
    </location>
</feature>
<keyword evidence="14 32" id="KW-0812">Transmembrane</keyword>
<feature type="region of interest" description="MPER; binding to GalCer" evidence="32">
    <location>
        <begin position="669"/>
        <end position="690"/>
    </location>
</feature>
<dbReference type="InterPro" id="IPR036377">
    <property type="entry name" value="Gp120_core_sf"/>
</dbReference>
<dbReference type="Gene3D" id="1.20.5.490">
    <property type="entry name" value="Single helix bin"/>
    <property type="match status" value="1"/>
</dbReference>
<dbReference type="FunFam" id="2.170.40.20:FF:000003">
    <property type="entry name" value="Envelope glycoprotein gp160"/>
    <property type="match status" value="1"/>
</dbReference>
<evidence type="ECO:0000256" key="21">
    <source>
        <dbReference type="ARBA" id="ARBA00022890"/>
    </source>
</evidence>
<evidence type="ECO:0000259" key="35">
    <source>
        <dbReference type="Pfam" id="PF00516"/>
    </source>
</evidence>
<evidence type="ECO:0000256" key="33">
    <source>
        <dbReference type="RuleBase" id="RU363095"/>
    </source>
</evidence>
<feature type="disulfide bond" evidence="32">
    <location>
        <begin position="605"/>
        <end position="611"/>
    </location>
</feature>
<dbReference type="GO" id="GO:0055036">
    <property type="term" value="C:virion membrane"/>
    <property type="evidence" value="ECO:0007669"/>
    <property type="project" value="UniProtKB-SubCell"/>
</dbReference>
<dbReference type="GO" id="GO:0019031">
    <property type="term" value="C:viral envelope"/>
    <property type="evidence" value="ECO:0007669"/>
    <property type="project" value="UniProtKB-KW"/>
</dbReference>
<feature type="short sequence motif" description="Di-leucine internalization motif" evidence="32">
    <location>
        <begin position="869"/>
        <end position="870"/>
    </location>
</feature>
<comment type="domain">
    <text evidence="32">The CD4-binding region is targeted by the antibody b12.</text>
</comment>
<evidence type="ECO:0000256" key="10">
    <source>
        <dbReference type="ARBA" id="ARBA00022570"/>
    </source>
</evidence>
<evidence type="ECO:0000256" key="25">
    <source>
        <dbReference type="ARBA" id="ARBA00023136"/>
    </source>
</evidence>
<keyword evidence="19 32" id="KW-1043">Host membrane</keyword>